<organism evidence="1">
    <name type="scientific">Rhizophora mucronata</name>
    <name type="common">Asiatic mangrove</name>
    <dbReference type="NCBI Taxonomy" id="61149"/>
    <lineage>
        <taxon>Eukaryota</taxon>
        <taxon>Viridiplantae</taxon>
        <taxon>Streptophyta</taxon>
        <taxon>Embryophyta</taxon>
        <taxon>Tracheophyta</taxon>
        <taxon>Spermatophyta</taxon>
        <taxon>Magnoliopsida</taxon>
        <taxon>eudicotyledons</taxon>
        <taxon>Gunneridae</taxon>
        <taxon>Pentapetalae</taxon>
        <taxon>rosids</taxon>
        <taxon>fabids</taxon>
        <taxon>Malpighiales</taxon>
        <taxon>Rhizophoraceae</taxon>
        <taxon>Rhizophora</taxon>
    </lineage>
</organism>
<dbReference type="EMBL" id="GGEC01088675">
    <property type="protein sequence ID" value="MBX69159.1"/>
    <property type="molecule type" value="Transcribed_RNA"/>
</dbReference>
<reference evidence="1" key="1">
    <citation type="submission" date="2018-02" db="EMBL/GenBank/DDBJ databases">
        <title>Rhizophora mucronata_Transcriptome.</title>
        <authorList>
            <person name="Meera S.P."/>
            <person name="Sreeshan A."/>
            <person name="Augustine A."/>
        </authorList>
    </citation>
    <scope>NUCLEOTIDE SEQUENCE</scope>
    <source>
        <tissue evidence="1">Leaf</tissue>
    </source>
</reference>
<evidence type="ECO:0000313" key="1">
    <source>
        <dbReference type="EMBL" id="MBX69159.1"/>
    </source>
</evidence>
<name>A0A2P2QQ45_RHIMU</name>
<accession>A0A2P2QQ45</accession>
<sequence length="53" mass="6327">MTIGLCLRKEPNQLTAGSIDTQPYNKRLLRWLRTCWMSNLFKATSIHLCLRWF</sequence>
<dbReference type="AlphaFoldDB" id="A0A2P2QQ45"/>
<protein>
    <submittedName>
        <fullName evidence="1">Uncharacterized protein</fullName>
    </submittedName>
</protein>
<proteinExistence type="predicted"/>